<organism evidence="1 2">
    <name type="scientific">Virgibacillus natechei</name>
    <dbReference type="NCBI Taxonomy" id="1216297"/>
    <lineage>
        <taxon>Bacteria</taxon>
        <taxon>Bacillati</taxon>
        <taxon>Bacillota</taxon>
        <taxon>Bacilli</taxon>
        <taxon>Bacillales</taxon>
        <taxon>Bacillaceae</taxon>
        <taxon>Virgibacillus</taxon>
    </lineage>
</organism>
<dbReference type="RefSeq" id="WP_209462630.1">
    <property type="nucleotide sequence ID" value="NZ_CP110224.1"/>
</dbReference>
<keyword evidence="2" id="KW-1185">Reference proteome</keyword>
<name>A0ABS4IEP3_9BACI</name>
<proteinExistence type="predicted"/>
<evidence type="ECO:0000313" key="2">
    <source>
        <dbReference type="Proteomes" id="UP001519345"/>
    </source>
</evidence>
<evidence type="ECO:0000313" key="1">
    <source>
        <dbReference type="EMBL" id="MBP1969436.1"/>
    </source>
</evidence>
<keyword evidence="1" id="KW-0689">Ribosomal protein</keyword>
<gene>
    <name evidence="1" type="ORF">J2Z83_001540</name>
</gene>
<dbReference type="Proteomes" id="UP001519345">
    <property type="component" value="Unassembled WGS sequence"/>
</dbReference>
<sequence length="91" mass="10568">MDYTLIGLVLVAFLYLFNRIVTLEGRVIRMKNTVDQLTKQVELPEDPINQELRELIKEGEDVKAIKEARKVLGFSLVEGKEYVDSLKMERK</sequence>
<keyword evidence="1" id="KW-0687">Ribonucleoprotein</keyword>
<protein>
    <submittedName>
        <fullName evidence="1">Ribosomal protein L7/L12</fullName>
    </submittedName>
</protein>
<reference evidence="1 2" key="1">
    <citation type="submission" date="2021-03" db="EMBL/GenBank/DDBJ databases">
        <title>Genomic Encyclopedia of Type Strains, Phase IV (KMG-IV): sequencing the most valuable type-strain genomes for metagenomic binning, comparative biology and taxonomic classification.</title>
        <authorList>
            <person name="Goeker M."/>
        </authorList>
    </citation>
    <scope>NUCLEOTIDE SEQUENCE [LARGE SCALE GENOMIC DNA]</scope>
    <source>
        <strain evidence="1 2">DSM 25609</strain>
    </source>
</reference>
<comment type="caution">
    <text evidence="1">The sequence shown here is derived from an EMBL/GenBank/DDBJ whole genome shotgun (WGS) entry which is preliminary data.</text>
</comment>
<dbReference type="GO" id="GO:0005840">
    <property type="term" value="C:ribosome"/>
    <property type="evidence" value="ECO:0007669"/>
    <property type="project" value="UniProtKB-KW"/>
</dbReference>
<dbReference type="EMBL" id="JAGGKX010000006">
    <property type="protein sequence ID" value="MBP1969436.1"/>
    <property type="molecule type" value="Genomic_DNA"/>
</dbReference>
<accession>A0ABS4IEP3</accession>